<organism evidence="1">
    <name type="scientific">uncultured marine group II/III euryarchaeote SAT1000_09_G02</name>
    <dbReference type="NCBI Taxonomy" id="1456557"/>
    <lineage>
        <taxon>Archaea</taxon>
        <taxon>Methanobacteriati</taxon>
        <taxon>Methanobacteriota</taxon>
        <taxon>environmental samples</taxon>
    </lineage>
</organism>
<reference evidence="1" key="1">
    <citation type="journal article" date="2014" name="Genome Biol. Evol.">
        <title>Pangenome evidence for extensive interdomain horizontal transfer affecting lineage core and shell genes in uncultured planktonic thaumarchaeota and euryarchaeota.</title>
        <authorList>
            <person name="Deschamps P."/>
            <person name="Zivanovic Y."/>
            <person name="Moreira D."/>
            <person name="Rodriguez-Valera F."/>
            <person name="Lopez-Garcia P."/>
        </authorList>
    </citation>
    <scope>NUCLEOTIDE SEQUENCE</scope>
</reference>
<evidence type="ECO:0000313" key="1">
    <source>
        <dbReference type="EMBL" id="AIF22552.1"/>
    </source>
</evidence>
<dbReference type="AlphaFoldDB" id="A0A075I776"/>
<keyword evidence="1" id="KW-0648">Protein biosynthesis</keyword>
<dbReference type="EMBL" id="KF901212">
    <property type="protein sequence ID" value="AIF22552.1"/>
    <property type="molecule type" value="Genomic_DNA"/>
</dbReference>
<name>A0A075I776_9EURY</name>
<proteinExistence type="predicted"/>
<keyword evidence="1" id="KW-0251">Elongation factor</keyword>
<sequence length="101" mass="10849">MGGRIFVPVLNIAFVGSENLARSIAKKGDVRDIESYVFKEEKEGVTQIISLLRPLKHPEKIRPLLSVLNVAKVGIVEVSKVDAALGEICVAFGCSGIKKGS</sequence>
<dbReference type="GO" id="GO:0003746">
    <property type="term" value="F:translation elongation factor activity"/>
    <property type="evidence" value="ECO:0007669"/>
    <property type="project" value="UniProtKB-KW"/>
</dbReference>
<accession>A0A075I776</accession>
<protein>
    <submittedName>
        <fullName evidence="1">Selenocysteine-specific translation elongation factor</fullName>
    </submittedName>
</protein>